<feature type="domain" description="Tetrapyrrole methylase" evidence="7">
    <location>
        <begin position="26"/>
        <end position="209"/>
    </location>
</feature>
<feature type="region of interest" description="Disordered" evidence="6">
    <location>
        <begin position="1"/>
        <end position="20"/>
    </location>
</feature>
<dbReference type="NCBIfam" id="TIGR02469">
    <property type="entry name" value="CbiT"/>
    <property type="match status" value="1"/>
</dbReference>
<dbReference type="PIRSF" id="PIRSF036428">
    <property type="entry name" value="CobL"/>
    <property type="match status" value="1"/>
</dbReference>
<dbReference type="InterPro" id="IPR014776">
    <property type="entry name" value="4pyrrole_Mease_sub2"/>
</dbReference>
<dbReference type="RefSeq" id="WP_022609241.1">
    <property type="nucleotide sequence ID" value="NZ_ASSJ01000084.1"/>
</dbReference>
<dbReference type="SUPFAM" id="SSF53790">
    <property type="entry name" value="Tetrapyrrole methylase"/>
    <property type="match status" value="1"/>
</dbReference>
<dbReference type="InterPro" id="IPR000878">
    <property type="entry name" value="4pyrrol_Mease"/>
</dbReference>
<proteinExistence type="predicted"/>
<evidence type="ECO:0000259" key="7">
    <source>
        <dbReference type="Pfam" id="PF00590"/>
    </source>
</evidence>
<evidence type="ECO:0000313" key="8">
    <source>
        <dbReference type="EMBL" id="ERN39910.1"/>
    </source>
</evidence>
<dbReference type="GO" id="GO:0016491">
    <property type="term" value="F:oxidoreductase activity"/>
    <property type="evidence" value="ECO:0007669"/>
    <property type="project" value="UniProtKB-KW"/>
</dbReference>
<dbReference type="InterPro" id="IPR035996">
    <property type="entry name" value="4pyrrol_Methylase_sf"/>
</dbReference>
<dbReference type="eggNOG" id="COG2242">
    <property type="taxonomic scope" value="Bacteria"/>
</dbReference>
<evidence type="ECO:0000256" key="6">
    <source>
        <dbReference type="SAM" id="MobiDB-lite"/>
    </source>
</evidence>
<dbReference type="UniPathway" id="UPA00148"/>
<dbReference type="GO" id="GO:0046025">
    <property type="term" value="F:precorrin-6Y C5,15-methyltransferase (decarboxylating) activity"/>
    <property type="evidence" value="ECO:0007669"/>
    <property type="project" value="UniProtKB-EC"/>
</dbReference>
<dbReference type="GO" id="GO:0008276">
    <property type="term" value="F:protein methyltransferase activity"/>
    <property type="evidence" value="ECO:0007669"/>
    <property type="project" value="InterPro"/>
</dbReference>
<evidence type="ECO:0000256" key="1">
    <source>
        <dbReference type="ARBA" id="ARBA00004953"/>
    </source>
</evidence>
<keyword evidence="5" id="KW-0949">S-adenosyl-L-methionine</keyword>
<dbReference type="SUPFAM" id="SSF53335">
    <property type="entry name" value="S-adenosyl-L-methionine-dependent methyltransferases"/>
    <property type="match status" value="1"/>
</dbReference>
<evidence type="ECO:0000313" key="9">
    <source>
        <dbReference type="Proteomes" id="UP000016960"/>
    </source>
</evidence>
<evidence type="ECO:0000256" key="3">
    <source>
        <dbReference type="ARBA" id="ARBA00022603"/>
    </source>
</evidence>
<dbReference type="eggNOG" id="COG2241">
    <property type="taxonomic scope" value="Bacteria"/>
</dbReference>
<dbReference type="EC" id="1.-.-.-" evidence="8"/>
<dbReference type="InterPro" id="IPR050714">
    <property type="entry name" value="Cobalamin_biosynth_MTase"/>
</dbReference>
<dbReference type="STRING" id="582515.KR51_00036110"/>
<sequence length="433" mass="46781">MTEQPEQQTSEGRPVESSPVLPPIQVIGVDLDGPAGLSERARDLIAAATVLVGSDRLLGYFWSHSARRIAFGNFAEGLAEVRAARAAGESVVVLASGDPLFFGIGRLLLAELPADALRFHPHVSAVQLAFSRLRVPWHDACCISVHGRNTEELTRVLLSRADKIAVLTDTDNTPRTIARVLSALDLSECYELWVCENLGGSWERIERLTPATIQREFAALNVVVLLRRDDAIAVPDPSELPLFGLPDVAFASFRDRPGLMTKREVRIAALGELALREDHTVWDVGAGTGSVAIEVARLCARGRVFAIEQTAAGRGLIAENCRRLQVGNVTVVSGTAPEALTKLPAPDRVFVGGSSGKLGDILSTCGDRLLPSGLVVLAFATLERQLAALNWLREHNWQVRLLQVQVARSVPTGKLTRWSPLNPVVLARAAPPE</sequence>
<dbReference type="GO" id="GO:0009236">
    <property type="term" value="P:cobalamin biosynthetic process"/>
    <property type="evidence" value="ECO:0007669"/>
    <property type="project" value="UniProtKB-UniPathway"/>
</dbReference>
<keyword evidence="9" id="KW-1185">Reference proteome</keyword>
<comment type="pathway">
    <text evidence="1">Cofactor biosynthesis; adenosylcobalamin biosynthesis.</text>
</comment>
<comment type="caution">
    <text evidence="8">The sequence shown here is derived from an EMBL/GenBank/DDBJ whole genome shotgun (WGS) entry which is preliminary data.</text>
</comment>
<dbReference type="InterPro" id="IPR006365">
    <property type="entry name" value="Cbl_synth_CobL"/>
</dbReference>
<dbReference type="InterPro" id="IPR014008">
    <property type="entry name" value="Cbl_synth_MTase_CbiT"/>
</dbReference>
<evidence type="ECO:0000256" key="2">
    <source>
        <dbReference type="ARBA" id="ARBA00022573"/>
    </source>
</evidence>
<dbReference type="Gene3D" id="3.40.1010.10">
    <property type="entry name" value="Cobalt-precorrin-4 Transmethylase, Domain 1"/>
    <property type="match status" value="1"/>
</dbReference>
<dbReference type="CDD" id="cd11644">
    <property type="entry name" value="Precorrin-6Y-MT"/>
    <property type="match status" value="1"/>
</dbReference>
<reference evidence="8 9" key="1">
    <citation type="submission" date="2013-05" db="EMBL/GenBank/DDBJ databases">
        <title>Draft genome sequence of Rubidibacter lacunae KORDI 51-2.</title>
        <authorList>
            <person name="Choi D.H."/>
            <person name="Noh J.H."/>
            <person name="Kwon K.-K."/>
            <person name="Lee J.-H."/>
            <person name="Ryu J.-Y."/>
        </authorList>
    </citation>
    <scope>NUCLEOTIDE SEQUENCE [LARGE SCALE GENOMIC DNA]</scope>
    <source>
        <strain evidence="8 9">KORDI 51-2</strain>
    </source>
</reference>
<dbReference type="InParanoid" id="U5DJP4"/>
<dbReference type="Gene3D" id="3.40.50.150">
    <property type="entry name" value="Vaccinia Virus protein VP39"/>
    <property type="match status" value="1"/>
</dbReference>
<dbReference type="PANTHER" id="PTHR43182:SF1">
    <property type="entry name" value="COBALT-PRECORRIN-7 C(5)-METHYLTRANSFERASE"/>
    <property type="match status" value="1"/>
</dbReference>
<keyword evidence="2" id="KW-0169">Cobalamin biosynthesis</keyword>
<accession>U5DJP4</accession>
<protein>
    <submittedName>
        <fullName evidence="8">Precorrin-6y C5,15-methyltransferase</fullName>
        <ecNumber evidence="8">1.-.-.-</ecNumber>
        <ecNumber evidence="8">2.1.1.132</ecNumber>
    </submittedName>
</protein>
<dbReference type="AlphaFoldDB" id="U5DJP4"/>
<dbReference type="Pfam" id="PF00590">
    <property type="entry name" value="TP_methylase"/>
    <property type="match status" value="1"/>
</dbReference>
<dbReference type="InterPro" id="IPR014777">
    <property type="entry name" value="4pyrrole_Mease_sub1"/>
</dbReference>
<name>U5DJP4_9CHRO</name>
<evidence type="ECO:0000256" key="4">
    <source>
        <dbReference type="ARBA" id="ARBA00022679"/>
    </source>
</evidence>
<keyword evidence="3 8" id="KW-0489">Methyltransferase</keyword>
<evidence type="ECO:0000256" key="5">
    <source>
        <dbReference type="ARBA" id="ARBA00022691"/>
    </source>
</evidence>
<dbReference type="PATRIC" id="fig|582515.4.peg.4064"/>
<dbReference type="InterPro" id="IPR012818">
    <property type="entry name" value="CbiE"/>
</dbReference>
<dbReference type="Gene3D" id="3.30.950.10">
    <property type="entry name" value="Methyltransferase, Cobalt-precorrin-4 Transmethylase, Domain 2"/>
    <property type="match status" value="1"/>
</dbReference>
<dbReference type="PANTHER" id="PTHR43182">
    <property type="entry name" value="COBALT-PRECORRIN-6B C(15)-METHYLTRANSFERASE (DECARBOXYLATING)"/>
    <property type="match status" value="1"/>
</dbReference>
<dbReference type="Proteomes" id="UP000016960">
    <property type="component" value="Unassembled WGS sequence"/>
</dbReference>
<dbReference type="GO" id="GO:0032259">
    <property type="term" value="P:methylation"/>
    <property type="evidence" value="ECO:0007669"/>
    <property type="project" value="UniProtKB-KW"/>
</dbReference>
<dbReference type="EC" id="2.1.1.132" evidence="8"/>
<keyword evidence="4 8" id="KW-0808">Transferase</keyword>
<dbReference type="OrthoDB" id="9780707at2"/>
<dbReference type="InterPro" id="IPR029063">
    <property type="entry name" value="SAM-dependent_MTases_sf"/>
</dbReference>
<keyword evidence="8" id="KW-0560">Oxidoreductase</keyword>
<dbReference type="NCBIfam" id="TIGR02467">
    <property type="entry name" value="CbiE"/>
    <property type="match status" value="1"/>
</dbReference>
<gene>
    <name evidence="8" type="ORF">KR51_00036110</name>
</gene>
<dbReference type="CDD" id="cd02440">
    <property type="entry name" value="AdoMet_MTases"/>
    <property type="match status" value="1"/>
</dbReference>
<feature type="compositionally biased region" description="Polar residues" evidence="6">
    <location>
        <begin position="1"/>
        <end position="11"/>
    </location>
</feature>
<organism evidence="8 9">
    <name type="scientific">Rubidibacter lacunae KORDI 51-2</name>
    <dbReference type="NCBI Taxonomy" id="582515"/>
    <lineage>
        <taxon>Bacteria</taxon>
        <taxon>Bacillati</taxon>
        <taxon>Cyanobacteriota</taxon>
        <taxon>Cyanophyceae</taxon>
        <taxon>Oscillatoriophycideae</taxon>
        <taxon>Chroococcales</taxon>
        <taxon>Aphanothecaceae</taxon>
        <taxon>Rubidibacter</taxon>
    </lineage>
</organism>
<dbReference type="EMBL" id="ASSJ01000084">
    <property type="protein sequence ID" value="ERN39910.1"/>
    <property type="molecule type" value="Genomic_DNA"/>
</dbReference>